<dbReference type="InterPro" id="IPR012910">
    <property type="entry name" value="Plug_dom"/>
</dbReference>
<proteinExistence type="inferred from homology"/>
<evidence type="ECO:0000256" key="5">
    <source>
        <dbReference type="ARBA" id="ARBA00022496"/>
    </source>
</evidence>
<gene>
    <name evidence="19" type="ORF">PDM29_12555</name>
</gene>
<dbReference type="Gene3D" id="2.40.170.20">
    <property type="entry name" value="TonB-dependent receptor, beta-barrel domain"/>
    <property type="match status" value="1"/>
</dbReference>
<evidence type="ECO:0000256" key="2">
    <source>
        <dbReference type="ARBA" id="ARBA00009810"/>
    </source>
</evidence>
<dbReference type="EMBL" id="CP115541">
    <property type="protein sequence ID" value="WNH51198.1"/>
    <property type="molecule type" value="Genomic_DNA"/>
</dbReference>
<keyword evidence="7 16" id="KW-0732">Signal</keyword>
<dbReference type="CDD" id="cd01347">
    <property type="entry name" value="ligand_gated_channel"/>
    <property type="match status" value="1"/>
</dbReference>
<sequence length="772" mass="82938">MIKSRKHASPSRSATGLATASLVAGLSLATMPLAAQADANDPAKTLDQIDVHAVRGYKAEKLSSPKFTQSLQDTPQTVQVITSDLFNQQGATTLTEALRNSPGVGTFYVGENGNTNTGDSIFMRGFDTSSSIFVDGVRDLGSISRDVFNTEQVEVSKGPAGTDNGRSAPTGAINMVSKQANLHDSLAGTVSVGTDDQARTTADWNQTLGATSALRLNAMWQDNDQPGRDHVTNKRWGIAPSLGFGLGTNTRYYLNLLYVDQDNIPDGGVPTLGLPGWTPQPTLEQLAGHPVDPENFYGTRADHDDVTAKMATFRFEHDFNDNVRLTNTARWGRTEQDYLLTAFMGTGSRGANGAPTGNIRYTDRNNLDTYTIARSLPTFKDQENTILTDQLNLRADFATGAVRHTLSTGLEFTREELESFGQAATGGTTWSAANLYNPDWNATGLTWAHNGANSYGKTTTSSVYLFDTLAFGDSFLVTAGLRADHYKTEYESASVCGGRGPACGSNPAGTVIANPSLEHSDTLFNWKLGAVYKVGSVVSLYANYAISQQPPGGSNFALSSSASSADNPRLDPQKAKTFEVGTKWAFLDDALAFNVALFKTEVSNEINTQVLDDAGNPTQTGKKSVQGIEVSTVGRITDNWSVSAGYSHLDTEVEEGANVAADGTRNLTYTPGETFTGWTTYVLPFGLTVGGGVRYAGQMHRGTDGAVGTPAFTKSYTVYDAVISYAFNDRLSLRLNGYNLFDKNYVAAINKSGYRYTPGAPRSFLLSADYRF</sequence>
<keyword evidence="3 14" id="KW-0813">Transport</keyword>
<dbReference type="Pfam" id="PF00593">
    <property type="entry name" value="TonB_dep_Rec_b-barrel"/>
    <property type="match status" value="1"/>
</dbReference>
<keyword evidence="11 14" id="KW-0472">Membrane</keyword>
<comment type="subcellular location">
    <subcellularLocation>
        <location evidence="1 14">Cell outer membrane</location>
        <topology evidence="1 14">Multi-pass membrane protein</topology>
    </subcellularLocation>
</comment>
<protein>
    <submittedName>
        <fullName evidence="19">Catecholate siderophore receptor Fiu</fullName>
    </submittedName>
</protein>
<accession>A0ABY9YKH8</accession>
<keyword evidence="5" id="KW-0410">Iron transport</keyword>
<evidence type="ECO:0000256" key="15">
    <source>
        <dbReference type="RuleBase" id="RU003357"/>
    </source>
</evidence>
<dbReference type="Proteomes" id="UP001302072">
    <property type="component" value="Chromosome"/>
</dbReference>
<dbReference type="Pfam" id="PF07715">
    <property type="entry name" value="Plug"/>
    <property type="match status" value="1"/>
</dbReference>
<evidence type="ECO:0000256" key="3">
    <source>
        <dbReference type="ARBA" id="ARBA00022448"/>
    </source>
</evidence>
<dbReference type="InterPro" id="IPR036942">
    <property type="entry name" value="Beta-barrel_TonB_sf"/>
</dbReference>
<feature type="signal peptide" evidence="16">
    <location>
        <begin position="1"/>
        <end position="37"/>
    </location>
</feature>
<keyword evidence="4 14" id="KW-1134">Transmembrane beta strand</keyword>
<evidence type="ECO:0000256" key="16">
    <source>
        <dbReference type="SAM" id="SignalP"/>
    </source>
</evidence>
<dbReference type="NCBIfam" id="TIGR01783">
    <property type="entry name" value="TonB-siderophor"/>
    <property type="match status" value="1"/>
</dbReference>
<keyword evidence="6 14" id="KW-0812">Transmembrane</keyword>
<dbReference type="InterPro" id="IPR039426">
    <property type="entry name" value="TonB-dep_rcpt-like"/>
</dbReference>
<evidence type="ECO:0000259" key="17">
    <source>
        <dbReference type="Pfam" id="PF00593"/>
    </source>
</evidence>
<dbReference type="InterPro" id="IPR010105">
    <property type="entry name" value="TonB_sidphr_rcpt"/>
</dbReference>
<keyword evidence="12 19" id="KW-0675">Receptor</keyword>
<evidence type="ECO:0000256" key="8">
    <source>
        <dbReference type="ARBA" id="ARBA00023004"/>
    </source>
</evidence>
<evidence type="ECO:0000256" key="1">
    <source>
        <dbReference type="ARBA" id="ARBA00004571"/>
    </source>
</evidence>
<evidence type="ECO:0000256" key="13">
    <source>
        <dbReference type="ARBA" id="ARBA00023237"/>
    </source>
</evidence>
<dbReference type="PROSITE" id="PS52016">
    <property type="entry name" value="TONB_DEPENDENT_REC_3"/>
    <property type="match status" value="1"/>
</dbReference>
<evidence type="ECO:0000256" key="10">
    <source>
        <dbReference type="ARBA" id="ARBA00023077"/>
    </source>
</evidence>
<evidence type="ECO:0000313" key="19">
    <source>
        <dbReference type="EMBL" id="WNH51198.1"/>
    </source>
</evidence>
<keyword evidence="10 15" id="KW-0798">TonB box</keyword>
<evidence type="ECO:0000259" key="18">
    <source>
        <dbReference type="Pfam" id="PF07715"/>
    </source>
</evidence>
<dbReference type="PANTHER" id="PTHR32552:SF89">
    <property type="entry name" value="CATECHOLATE SIDEROPHORE RECEPTOR FIU"/>
    <property type="match status" value="1"/>
</dbReference>
<evidence type="ECO:0000256" key="7">
    <source>
        <dbReference type="ARBA" id="ARBA00022729"/>
    </source>
</evidence>
<comment type="similarity">
    <text evidence="2 14 15">Belongs to the TonB-dependent receptor family.</text>
</comment>
<evidence type="ECO:0000256" key="12">
    <source>
        <dbReference type="ARBA" id="ARBA00023170"/>
    </source>
</evidence>
<feature type="domain" description="TonB-dependent receptor-like beta-barrel" evidence="17">
    <location>
        <begin position="246"/>
        <end position="740"/>
    </location>
</feature>
<dbReference type="NCBIfam" id="NF007349">
    <property type="entry name" value="PRK09840.1"/>
    <property type="match status" value="1"/>
</dbReference>
<keyword evidence="13 14" id="KW-0998">Cell outer membrane</keyword>
<evidence type="ECO:0000256" key="4">
    <source>
        <dbReference type="ARBA" id="ARBA00022452"/>
    </source>
</evidence>
<feature type="domain" description="TonB-dependent receptor plug" evidence="18">
    <location>
        <begin position="71"/>
        <end position="172"/>
    </location>
</feature>
<dbReference type="InterPro" id="IPR037066">
    <property type="entry name" value="Plug_dom_sf"/>
</dbReference>
<dbReference type="Gene3D" id="2.170.130.10">
    <property type="entry name" value="TonB-dependent receptor, plug domain"/>
    <property type="match status" value="1"/>
</dbReference>
<evidence type="ECO:0000256" key="14">
    <source>
        <dbReference type="PROSITE-ProRule" id="PRU01360"/>
    </source>
</evidence>
<organism evidence="19 20">
    <name type="scientific">Stenotrophomonas oahuensis</name>
    <dbReference type="NCBI Taxonomy" id="3003271"/>
    <lineage>
        <taxon>Bacteria</taxon>
        <taxon>Pseudomonadati</taxon>
        <taxon>Pseudomonadota</taxon>
        <taxon>Gammaproteobacteria</taxon>
        <taxon>Lysobacterales</taxon>
        <taxon>Lysobacteraceae</taxon>
        <taxon>Stenotrophomonas</taxon>
    </lineage>
</organism>
<dbReference type="PANTHER" id="PTHR32552">
    <property type="entry name" value="FERRICHROME IRON RECEPTOR-RELATED"/>
    <property type="match status" value="1"/>
</dbReference>
<evidence type="ECO:0000256" key="9">
    <source>
        <dbReference type="ARBA" id="ARBA00023065"/>
    </source>
</evidence>
<feature type="chain" id="PRO_5046016529" evidence="16">
    <location>
        <begin position="38"/>
        <end position="772"/>
    </location>
</feature>
<reference evidence="19 20" key="1">
    <citation type="submission" date="2022-12" db="EMBL/GenBank/DDBJ databases">
        <title>Two new species, Stenotrophomonas aracearum and Stenotrophomonas oahuensis, isolated from Anthurium (Araceae family) in Hawaii.</title>
        <authorList>
            <person name="Chunag S.C."/>
            <person name="Dobhal S."/>
            <person name="Alvarez A."/>
            <person name="Arif M."/>
        </authorList>
    </citation>
    <scope>NUCLEOTIDE SEQUENCE [LARGE SCALE GENOMIC DNA]</scope>
    <source>
        <strain evidence="19 20">A5586</strain>
    </source>
</reference>
<keyword evidence="8" id="KW-0408">Iron</keyword>
<dbReference type="SUPFAM" id="SSF56935">
    <property type="entry name" value="Porins"/>
    <property type="match status" value="1"/>
</dbReference>
<evidence type="ECO:0000256" key="6">
    <source>
        <dbReference type="ARBA" id="ARBA00022692"/>
    </source>
</evidence>
<evidence type="ECO:0000313" key="20">
    <source>
        <dbReference type="Proteomes" id="UP001302072"/>
    </source>
</evidence>
<evidence type="ECO:0000256" key="11">
    <source>
        <dbReference type="ARBA" id="ARBA00023136"/>
    </source>
</evidence>
<keyword evidence="20" id="KW-1185">Reference proteome</keyword>
<dbReference type="InterPro" id="IPR000531">
    <property type="entry name" value="Beta-barrel_TonB"/>
</dbReference>
<name>A0ABY9YKH8_9GAMM</name>
<keyword evidence="9" id="KW-0406">Ion transport</keyword>
<dbReference type="RefSeq" id="WP_311190452.1">
    <property type="nucleotide sequence ID" value="NZ_CP115541.1"/>
</dbReference>